<organism evidence="4 5">
    <name type="scientific">Actinacidiphila reveromycinica</name>
    <dbReference type="NCBI Taxonomy" id="659352"/>
    <lineage>
        <taxon>Bacteria</taxon>
        <taxon>Bacillati</taxon>
        <taxon>Actinomycetota</taxon>
        <taxon>Actinomycetes</taxon>
        <taxon>Kitasatosporales</taxon>
        <taxon>Streptomycetaceae</taxon>
        <taxon>Actinacidiphila</taxon>
    </lineage>
</organism>
<reference evidence="4 5" key="1">
    <citation type="journal article" date="2010" name="J. Bacteriol.">
        <title>Biochemical characterization of a novel indole prenyltransferase from Streptomyces sp. SN-593.</title>
        <authorList>
            <person name="Takahashi S."/>
            <person name="Takagi H."/>
            <person name="Toyoda A."/>
            <person name="Uramoto M."/>
            <person name="Nogawa T."/>
            <person name="Ueki M."/>
            <person name="Sakaki Y."/>
            <person name="Osada H."/>
        </authorList>
    </citation>
    <scope>NUCLEOTIDE SEQUENCE [LARGE SCALE GENOMIC DNA]</scope>
    <source>
        <strain evidence="4 5">SN-593</strain>
    </source>
</reference>
<feature type="region of interest" description="Disordered" evidence="2">
    <location>
        <begin position="1"/>
        <end position="25"/>
    </location>
</feature>
<dbReference type="PANTHER" id="PTHR22946">
    <property type="entry name" value="DIENELACTONE HYDROLASE DOMAIN-CONTAINING PROTEIN-RELATED"/>
    <property type="match status" value="1"/>
</dbReference>
<keyword evidence="4" id="KW-0378">Hydrolase</keyword>
<accession>A0A7U3UPJ4</accession>
<dbReference type="InterPro" id="IPR029058">
    <property type="entry name" value="AB_hydrolase_fold"/>
</dbReference>
<keyword evidence="5" id="KW-1185">Reference proteome</keyword>
<reference evidence="4 5" key="4">
    <citation type="journal article" date="2020" name="Sci. Rep.">
        <title>beta-carboline chemical signals induce reveromycin production through a LuxR family regulator in Streptomyces sp. SN-593.</title>
        <authorList>
            <person name="Panthee S."/>
            <person name="Kito N."/>
            <person name="Hayashi T."/>
            <person name="Shimizu T."/>
            <person name="Ishikawa J."/>
            <person name="Hamamoto H."/>
            <person name="Osada H."/>
            <person name="Takahashi S."/>
        </authorList>
    </citation>
    <scope>NUCLEOTIDE SEQUENCE [LARGE SCALE GENOMIC DNA]</scope>
    <source>
        <strain evidence="4 5">SN-593</strain>
    </source>
</reference>
<protein>
    <submittedName>
        <fullName evidence="4">Putative dienelactone hydrolase</fullName>
    </submittedName>
</protein>
<evidence type="ECO:0000259" key="3">
    <source>
        <dbReference type="Pfam" id="PF01738"/>
    </source>
</evidence>
<dbReference type="KEGG" id="arev:RVR_1606"/>
<comment type="similarity">
    <text evidence="1">Belongs to the AB hydrolase superfamily.</text>
</comment>
<gene>
    <name evidence="4" type="ORF">RVR_1606</name>
</gene>
<evidence type="ECO:0000256" key="1">
    <source>
        <dbReference type="ARBA" id="ARBA00008645"/>
    </source>
</evidence>
<dbReference type="AlphaFoldDB" id="A0A7U3UPJ4"/>
<sequence length="266" mass="27231">MTSAPTATSTPSDRSAPSAPAPAVTARDVEYRHGATRLIGHLCVPAGGAAGPAVLLLPDAYGVSGHMTGLARRLAGLGHATLVADLWGDGLLPADQAEFGPLIGAMAADRAHWTGRVRAAHEALLAQEDADTAAVVALGYCFGGSSALEYARTGGEVAGVVSVHGGLDILAFDWSAAHPAPVLVCTGAQDPMATPGMRADLTAAMTAAGLDWQEHVYSRTVHAFTSPTSKSSARPDVVAYSARSTARAWDATLRFLREVGDPRSAA</sequence>
<feature type="domain" description="Dienelactone hydrolase" evidence="3">
    <location>
        <begin position="48"/>
        <end position="259"/>
    </location>
</feature>
<name>A0A7U3UPJ4_9ACTN</name>
<dbReference type="SUPFAM" id="SSF53474">
    <property type="entry name" value="alpha/beta-Hydrolases"/>
    <property type="match status" value="1"/>
</dbReference>
<reference evidence="4 5" key="3">
    <citation type="journal article" date="2011" name="Nat. Chem. Biol.">
        <title>Reveromycin A biosynthesis uses RevG and RevJ for stereospecific spiroacetal formation.</title>
        <authorList>
            <person name="Takahashi S."/>
            <person name="Toyoda A."/>
            <person name="Sekiyama Y."/>
            <person name="Takagi H."/>
            <person name="Nogawa T."/>
            <person name="Uramoto M."/>
            <person name="Suzuki R."/>
            <person name="Koshino H."/>
            <person name="Kumano T."/>
            <person name="Panthee S."/>
            <person name="Dairi T."/>
            <person name="Ishikawa J."/>
            <person name="Ikeda H."/>
            <person name="Sakaki Y."/>
            <person name="Osada H."/>
        </authorList>
    </citation>
    <scope>NUCLEOTIDE SEQUENCE [LARGE SCALE GENOMIC DNA]</scope>
    <source>
        <strain evidence="4 5">SN-593</strain>
    </source>
</reference>
<dbReference type="GO" id="GO:0016787">
    <property type="term" value="F:hydrolase activity"/>
    <property type="evidence" value="ECO:0007669"/>
    <property type="project" value="UniProtKB-KW"/>
</dbReference>
<dbReference type="EMBL" id="AP018365">
    <property type="protein sequence ID" value="BBA96348.1"/>
    <property type="molecule type" value="Genomic_DNA"/>
</dbReference>
<evidence type="ECO:0000256" key="2">
    <source>
        <dbReference type="SAM" id="MobiDB-lite"/>
    </source>
</evidence>
<reference evidence="4 5" key="2">
    <citation type="journal article" date="2011" name="J. Antibiot.">
        <title>Furaquinocins I and J: novel polyketide isoprenoid hybrid compounds from Streptomyces reveromyceticus SN-593.</title>
        <authorList>
            <person name="Panthee S."/>
            <person name="Takahashi S."/>
            <person name="Takagi H."/>
            <person name="Nogawa T."/>
            <person name="Oowada E."/>
            <person name="Uramoto M."/>
            <person name="Osada H."/>
        </authorList>
    </citation>
    <scope>NUCLEOTIDE SEQUENCE [LARGE SCALE GENOMIC DNA]</scope>
    <source>
        <strain evidence="4 5">SN-593</strain>
    </source>
</reference>
<dbReference type="InterPro" id="IPR050261">
    <property type="entry name" value="FrsA_esterase"/>
</dbReference>
<dbReference type="RefSeq" id="WP_202232797.1">
    <property type="nucleotide sequence ID" value="NZ_AP018365.1"/>
</dbReference>
<proteinExistence type="inferred from homology"/>
<dbReference type="Gene3D" id="3.40.50.1820">
    <property type="entry name" value="alpha/beta hydrolase"/>
    <property type="match status" value="1"/>
</dbReference>
<dbReference type="Pfam" id="PF01738">
    <property type="entry name" value="DLH"/>
    <property type="match status" value="1"/>
</dbReference>
<dbReference type="PANTHER" id="PTHR22946:SF0">
    <property type="entry name" value="DIENELACTONE HYDROLASE DOMAIN-CONTAINING PROTEIN"/>
    <property type="match status" value="1"/>
</dbReference>
<dbReference type="Proteomes" id="UP000595703">
    <property type="component" value="Chromosome"/>
</dbReference>
<evidence type="ECO:0000313" key="4">
    <source>
        <dbReference type="EMBL" id="BBA96348.1"/>
    </source>
</evidence>
<dbReference type="InterPro" id="IPR002925">
    <property type="entry name" value="Dienelactn_hydro"/>
</dbReference>
<evidence type="ECO:0000313" key="5">
    <source>
        <dbReference type="Proteomes" id="UP000595703"/>
    </source>
</evidence>